<dbReference type="AlphaFoldDB" id="A0A0K0EF86"/>
<proteinExistence type="predicted"/>
<dbReference type="Proteomes" id="UP000035681">
    <property type="component" value="Unplaced"/>
</dbReference>
<dbReference type="WBParaSite" id="TCONS_00000159.p1">
    <property type="protein sequence ID" value="TCONS_00000159.p1"/>
    <property type="gene ID" value="XLOC_000183"/>
</dbReference>
<keyword evidence="1" id="KW-0812">Transmembrane</keyword>
<reference evidence="3" key="1">
    <citation type="submission" date="2015-08" db="UniProtKB">
        <authorList>
            <consortium name="WormBaseParasite"/>
        </authorList>
    </citation>
    <scope>IDENTIFICATION</scope>
</reference>
<protein>
    <submittedName>
        <fullName evidence="3">Unspecified product</fullName>
    </submittedName>
</protein>
<keyword evidence="1" id="KW-0472">Membrane</keyword>
<name>A0A0K0EF86_STRER</name>
<keyword evidence="1" id="KW-1133">Transmembrane helix</keyword>
<dbReference type="WBParaSite" id="SSTP_0000814900.1">
    <property type="protein sequence ID" value="SSTP_0000814900.1"/>
    <property type="gene ID" value="SSTP_0000814900"/>
</dbReference>
<organism evidence="3">
    <name type="scientific">Strongyloides stercoralis</name>
    <name type="common">Threadworm</name>
    <dbReference type="NCBI Taxonomy" id="6248"/>
    <lineage>
        <taxon>Eukaryota</taxon>
        <taxon>Metazoa</taxon>
        <taxon>Ecdysozoa</taxon>
        <taxon>Nematoda</taxon>
        <taxon>Chromadorea</taxon>
        <taxon>Rhabditida</taxon>
        <taxon>Tylenchina</taxon>
        <taxon>Panagrolaimomorpha</taxon>
        <taxon>Strongyloidoidea</taxon>
        <taxon>Strongyloididae</taxon>
        <taxon>Strongyloides</taxon>
    </lineage>
</organism>
<sequence>MKHQLHPDAWEAVDFNTVAKNNNTNDSDDKIVAKFKKNEKEEVETVFEDNNNKVKKKITCVKYKNKYYLIKRSNKKSKEKEPSKRGKKSLSLSMRKGKKCTYKILKPKNVSLSSKEKNKSNLTYLTTLIVKPKDDNKDNSSGVKEIYPTLSMSLFKINTWYRLYIGYTFLLIYLLIVIYCRSELSNYPINSYKSK</sequence>
<feature type="transmembrane region" description="Helical" evidence="1">
    <location>
        <begin position="160"/>
        <end position="179"/>
    </location>
</feature>
<evidence type="ECO:0000313" key="2">
    <source>
        <dbReference type="Proteomes" id="UP000035681"/>
    </source>
</evidence>
<evidence type="ECO:0000313" key="3">
    <source>
        <dbReference type="WBParaSite" id="SSTP_0000814900.1"/>
    </source>
</evidence>
<keyword evidence="2" id="KW-1185">Reference proteome</keyword>
<accession>A0A0K0EF86</accession>
<evidence type="ECO:0000256" key="1">
    <source>
        <dbReference type="SAM" id="Phobius"/>
    </source>
</evidence>